<organism evidence="2 3">
    <name type="scientific">Pseudogymnoascus destructans (strain ATCC MYA-4855 / 20631-21)</name>
    <name type="common">Bat white-nose syndrome fungus</name>
    <name type="synonym">Geomyces destructans</name>
    <dbReference type="NCBI Taxonomy" id="658429"/>
    <lineage>
        <taxon>Eukaryota</taxon>
        <taxon>Fungi</taxon>
        <taxon>Dikarya</taxon>
        <taxon>Ascomycota</taxon>
        <taxon>Pezizomycotina</taxon>
        <taxon>Leotiomycetes</taxon>
        <taxon>Thelebolales</taxon>
        <taxon>Thelebolaceae</taxon>
        <taxon>Pseudogymnoascus</taxon>
    </lineage>
</organism>
<dbReference type="AlphaFoldDB" id="L8FNH4"/>
<feature type="compositionally biased region" description="Basic and acidic residues" evidence="1">
    <location>
        <begin position="45"/>
        <end position="55"/>
    </location>
</feature>
<keyword evidence="3" id="KW-1185">Reference proteome</keyword>
<dbReference type="EMBL" id="GL573273">
    <property type="protein sequence ID" value="ELR02013.1"/>
    <property type="molecule type" value="Genomic_DNA"/>
</dbReference>
<dbReference type="VEuPathDB" id="FungiDB:GMDG_05177"/>
<dbReference type="InParanoid" id="L8FNH4"/>
<sequence length="75" mass="8416">MSQKVLRVGLCKGRPRHREAFLRLARSSRKALSRQIAHAQSQEASDVRGDDEGRKRGSSSKTQLSSISHLDRSED</sequence>
<dbReference type="HOGENOM" id="CLU_2672119_0_0_1"/>
<evidence type="ECO:0000313" key="2">
    <source>
        <dbReference type="EMBL" id="ELR02013.1"/>
    </source>
</evidence>
<gene>
    <name evidence="2" type="ORF">GMDG_05177</name>
</gene>
<evidence type="ECO:0000256" key="1">
    <source>
        <dbReference type="SAM" id="MobiDB-lite"/>
    </source>
</evidence>
<dbReference type="Proteomes" id="UP000011064">
    <property type="component" value="Unassembled WGS sequence"/>
</dbReference>
<protein>
    <submittedName>
        <fullName evidence="2">Uncharacterized protein</fullName>
    </submittedName>
</protein>
<feature type="region of interest" description="Disordered" evidence="1">
    <location>
        <begin position="30"/>
        <end position="75"/>
    </location>
</feature>
<proteinExistence type="predicted"/>
<reference evidence="3" key="1">
    <citation type="submission" date="2010-09" db="EMBL/GenBank/DDBJ databases">
        <title>The genome sequence of Geomyces destructans 20631-21.</title>
        <authorList>
            <consortium name="The Broad Institute Genome Sequencing Platform"/>
            <person name="Cuomo C.A."/>
            <person name="Blehert D.S."/>
            <person name="Lorch J.M."/>
            <person name="Young S.K."/>
            <person name="Zeng Q."/>
            <person name="Gargeya S."/>
            <person name="Fitzgerald M."/>
            <person name="Haas B."/>
            <person name="Abouelleil A."/>
            <person name="Alvarado L."/>
            <person name="Arachchi H.M."/>
            <person name="Berlin A."/>
            <person name="Brown A."/>
            <person name="Chapman S.B."/>
            <person name="Chen Z."/>
            <person name="Dunbar C."/>
            <person name="Freedman E."/>
            <person name="Gearin G."/>
            <person name="Gellesch M."/>
            <person name="Goldberg J."/>
            <person name="Griggs A."/>
            <person name="Gujja S."/>
            <person name="Heiman D."/>
            <person name="Howarth C."/>
            <person name="Larson L."/>
            <person name="Lui A."/>
            <person name="MacDonald P.J.P."/>
            <person name="Montmayeur A."/>
            <person name="Murphy C."/>
            <person name="Neiman D."/>
            <person name="Pearson M."/>
            <person name="Priest M."/>
            <person name="Roberts A."/>
            <person name="Saif S."/>
            <person name="Shea T."/>
            <person name="Shenoy N."/>
            <person name="Sisk P."/>
            <person name="Stolte C."/>
            <person name="Sykes S."/>
            <person name="Wortman J."/>
            <person name="Nusbaum C."/>
            <person name="Birren B."/>
        </authorList>
    </citation>
    <scope>NUCLEOTIDE SEQUENCE [LARGE SCALE GENOMIC DNA]</scope>
    <source>
        <strain evidence="3">ATCC MYA-4855 / 20631-21</strain>
    </source>
</reference>
<feature type="compositionally biased region" description="Polar residues" evidence="1">
    <location>
        <begin position="59"/>
        <end position="68"/>
    </location>
</feature>
<evidence type="ECO:0000313" key="3">
    <source>
        <dbReference type="Proteomes" id="UP000011064"/>
    </source>
</evidence>
<name>L8FNH4_PSED2</name>
<accession>L8FNH4</accession>